<dbReference type="InParanoid" id="A0A2I4BXG8"/>
<evidence type="ECO:0000256" key="1">
    <source>
        <dbReference type="ARBA" id="ARBA00022614"/>
    </source>
</evidence>
<dbReference type="PANTHER" id="PTHR24369">
    <property type="entry name" value="ANTIGEN BSP, PUTATIVE-RELATED"/>
    <property type="match status" value="1"/>
</dbReference>
<dbReference type="SUPFAM" id="SSF52058">
    <property type="entry name" value="L domain-like"/>
    <property type="match status" value="1"/>
</dbReference>
<dbReference type="PROSITE" id="PS51450">
    <property type="entry name" value="LRR"/>
    <property type="match status" value="1"/>
</dbReference>
<gene>
    <name evidence="8" type="primary">lrrc17</name>
</gene>
<dbReference type="AlphaFoldDB" id="A0A2I4BXG8"/>
<keyword evidence="1" id="KW-0433">Leucine-rich repeat</keyword>
<dbReference type="Pfam" id="PF13855">
    <property type="entry name" value="LRR_8"/>
    <property type="match status" value="2"/>
</dbReference>
<reference evidence="8" key="1">
    <citation type="submission" date="2025-08" db="UniProtKB">
        <authorList>
            <consortium name="RefSeq"/>
        </authorList>
    </citation>
    <scope>IDENTIFICATION</scope>
    <source>
        <strain evidence="8">Quisiro</strain>
        <tissue evidence="8">Liver</tissue>
    </source>
</reference>
<keyword evidence="3" id="KW-0677">Repeat</keyword>
<evidence type="ECO:0000259" key="6">
    <source>
        <dbReference type="SMART" id="SM00082"/>
    </source>
</evidence>
<accession>A0A2I4BXG8</accession>
<dbReference type="InterPro" id="IPR001611">
    <property type="entry name" value="Leu-rich_rpt"/>
</dbReference>
<dbReference type="GO" id="GO:0005886">
    <property type="term" value="C:plasma membrane"/>
    <property type="evidence" value="ECO:0007669"/>
    <property type="project" value="TreeGrafter"/>
</dbReference>
<proteinExistence type="predicted"/>
<dbReference type="InterPro" id="IPR050541">
    <property type="entry name" value="LRR_TM_domain-containing"/>
</dbReference>
<feature type="region of interest" description="Disordered" evidence="4">
    <location>
        <begin position="397"/>
        <end position="440"/>
    </location>
</feature>
<dbReference type="PANTHER" id="PTHR24369:SF213">
    <property type="entry name" value="INSULIN LIKE GROWTH FACTOR BINDING PROTEIN ACID LABILE SUBUNIT"/>
    <property type="match status" value="1"/>
</dbReference>
<evidence type="ECO:0000313" key="8">
    <source>
        <dbReference type="RefSeq" id="XP_013872435.1"/>
    </source>
</evidence>
<dbReference type="OrthoDB" id="1741314at2759"/>
<protein>
    <submittedName>
        <fullName evidence="8">Leucine-rich repeat-containing protein 17</fullName>
    </submittedName>
</protein>
<evidence type="ECO:0000313" key="7">
    <source>
        <dbReference type="Proteomes" id="UP000192220"/>
    </source>
</evidence>
<dbReference type="InterPro" id="IPR003591">
    <property type="entry name" value="Leu-rich_rpt_typical-subtyp"/>
</dbReference>
<feature type="region of interest" description="Disordered" evidence="4">
    <location>
        <begin position="25"/>
        <end position="44"/>
    </location>
</feature>
<evidence type="ECO:0000256" key="5">
    <source>
        <dbReference type="SAM" id="SignalP"/>
    </source>
</evidence>
<evidence type="ECO:0000256" key="4">
    <source>
        <dbReference type="SAM" id="MobiDB-lite"/>
    </source>
</evidence>
<dbReference type="STRING" id="52670.A0A2I4BXG8"/>
<feature type="region of interest" description="Disordered" evidence="4">
    <location>
        <begin position="210"/>
        <end position="230"/>
    </location>
</feature>
<keyword evidence="7" id="KW-1185">Reference proteome</keyword>
<dbReference type="RefSeq" id="XP_013872435.1">
    <property type="nucleotide sequence ID" value="XM_014016981.1"/>
</dbReference>
<sequence length="448" mass="50681">MRLIAVFLLLLLVWSAEPRRGLQSKVTERGGSGRVRGRGRAGVSRRQTQECKEYVEGGEKFLDCQDRQLTSVVPDWPKDIQHLLLARNKIQVLRDNMFAQFTQLKSLDLQQNVISVVEDEAFSGLSQLTTLLLQHNKLKTASEEVLLPLPRLTYLRLFDNPWSCRCPLDSLVRTLQVPSNRNLGNYAKCAEPSSLRGQKLKKLNMDALCAEGTSPGDGGKPPPGGPPHKVKPEAVSICTYKHAKLLDCSSKDLYHVPPELPPEIVKINLSNNSIKHLRPKQFLLSKDLKLLNLSSNNLQQIETAAFAGLLYLRELDLSSNSLHYFPYGVLEDLYFLRKLLLGNNPWICDYNIHYLVYWLKHHPDVRYTGLICAEPREFRGWRVEDYVKTYNGECPVDKYPEENDTGQGTQGGSANEAQEVTGEITEGGPLPQHLKEKEPNTFEIIRLS</sequence>
<feature type="domain" description="LRRCT" evidence="6">
    <location>
        <begin position="344"/>
        <end position="395"/>
    </location>
</feature>
<feature type="signal peptide" evidence="5">
    <location>
        <begin position="1"/>
        <end position="18"/>
    </location>
</feature>
<dbReference type="Proteomes" id="UP000192220">
    <property type="component" value="Unplaced"/>
</dbReference>
<dbReference type="CTD" id="10234"/>
<dbReference type="Pfam" id="PF01463">
    <property type="entry name" value="LRRCT"/>
    <property type="match status" value="2"/>
</dbReference>
<dbReference type="Gene3D" id="3.80.10.10">
    <property type="entry name" value="Ribonuclease Inhibitor"/>
    <property type="match status" value="2"/>
</dbReference>
<dbReference type="SMART" id="SM00082">
    <property type="entry name" value="LRRCT"/>
    <property type="match status" value="2"/>
</dbReference>
<dbReference type="InterPro" id="IPR000483">
    <property type="entry name" value="Cys-rich_flank_reg_C"/>
</dbReference>
<dbReference type="GeneID" id="106523539"/>
<evidence type="ECO:0000256" key="2">
    <source>
        <dbReference type="ARBA" id="ARBA00022729"/>
    </source>
</evidence>
<dbReference type="KEGG" id="alim:106523539"/>
<feature type="domain" description="LRRCT" evidence="6">
    <location>
        <begin position="160"/>
        <end position="210"/>
    </location>
</feature>
<dbReference type="InterPro" id="IPR032675">
    <property type="entry name" value="LRR_dom_sf"/>
</dbReference>
<dbReference type="SMART" id="SM00369">
    <property type="entry name" value="LRR_TYP"/>
    <property type="match status" value="5"/>
</dbReference>
<organism evidence="7 8">
    <name type="scientific">Austrofundulus limnaeus</name>
    <name type="common">Annual killifish</name>
    <dbReference type="NCBI Taxonomy" id="52670"/>
    <lineage>
        <taxon>Eukaryota</taxon>
        <taxon>Metazoa</taxon>
        <taxon>Chordata</taxon>
        <taxon>Craniata</taxon>
        <taxon>Vertebrata</taxon>
        <taxon>Euteleostomi</taxon>
        <taxon>Actinopterygii</taxon>
        <taxon>Neopterygii</taxon>
        <taxon>Teleostei</taxon>
        <taxon>Neoteleostei</taxon>
        <taxon>Acanthomorphata</taxon>
        <taxon>Ovalentaria</taxon>
        <taxon>Atherinomorphae</taxon>
        <taxon>Cyprinodontiformes</taxon>
        <taxon>Rivulidae</taxon>
        <taxon>Austrofundulus</taxon>
    </lineage>
</organism>
<name>A0A2I4BXG8_AUSLI</name>
<evidence type="ECO:0000256" key="3">
    <source>
        <dbReference type="ARBA" id="ARBA00022737"/>
    </source>
</evidence>
<keyword evidence="2 5" id="KW-0732">Signal</keyword>
<dbReference type="FunCoup" id="A0A2I4BXG8">
    <property type="interactions" value="417"/>
</dbReference>
<feature type="chain" id="PRO_5014142236" evidence="5">
    <location>
        <begin position="19"/>
        <end position="448"/>
    </location>
</feature>